<keyword evidence="6" id="KW-0805">Transcription regulation</keyword>
<dbReference type="AlphaFoldDB" id="A0A067DX55"/>
<evidence type="ECO:0000256" key="7">
    <source>
        <dbReference type="ARBA" id="ARBA00023163"/>
    </source>
</evidence>
<feature type="region of interest" description="Disordered" evidence="10">
    <location>
        <begin position="1"/>
        <end position="68"/>
    </location>
</feature>
<dbReference type="Gene3D" id="3.30.160.60">
    <property type="entry name" value="Classic Zinc Finger"/>
    <property type="match status" value="1"/>
</dbReference>
<dbReference type="EMBL" id="KK785172">
    <property type="protein sequence ID" value="KDO47574.1"/>
    <property type="molecule type" value="Genomic_DNA"/>
</dbReference>
<keyword evidence="7" id="KW-0804">Transcription</keyword>
<dbReference type="InterPro" id="IPR013087">
    <property type="entry name" value="Znf_C2H2_type"/>
</dbReference>
<dbReference type="PANTHER" id="PTHR26374:SF378">
    <property type="entry name" value="C2H2-TYPE ZINC FINGER FAMILY PROTEIN"/>
    <property type="match status" value="1"/>
</dbReference>
<dbReference type="Proteomes" id="UP000027120">
    <property type="component" value="Unassembled WGS sequence"/>
</dbReference>
<evidence type="ECO:0000259" key="11">
    <source>
        <dbReference type="PROSITE" id="PS50157"/>
    </source>
</evidence>
<dbReference type="Pfam" id="PF13912">
    <property type="entry name" value="zf-C2H2_6"/>
    <property type="match status" value="2"/>
</dbReference>
<proteinExistence type="predicted"/>
<keyword evidence="4 9" id="KW-0863">Zinc-finger</keyword>
<evidence type="ECO:0000256" key="5">
    <source>
        <dbReference type="ARBA" id="ARBA00022833"/>
    </source>
</evidence>
<keyword evidence="2" id="KW-0479">Metal-binding</keyword>
<evidence type="ECO:0000256" key="8">
    <source>
        <dbReference type="ARBA" id="ARBA00023242"/>
    </source>
</evidence>
<evidence type="ECO:0000313" key="13">
    <source>
        <dbReference type="Proteomes" id="UP000027120"/>
    </source>
</evidence>
<evidence type="ECO:0000256" key="2">
    <source>
        <dbReference type="ARBA" id="ARBA00022723"/>
    </source>
</evidence>
<feature type="compositionally biased region" description="Low complexity" evidence="10">
    <location>
        <begin position="317"/>
        <end position="331"/>
    </location>
</feature>
<gene>
    <name evidence="12" type="ORF">CISIN_1g045639mg</name>
</gene>
<accession>A0A067DX55</accession>
<dbReference type="PROSITE" id="PS00028">
    <property type="entry name" value="ZINC_FINGER_C2H2_1"/>
    <property type="match status" value="2"/>
</dbReference>
<feature type="domain" description="C2H2-type" evidence="11">
    <location>
        <begin position="148"/>
        <end position="175"/>
    </location>
</feature>
<comment type="subcellular location">
    <subcellularLocation>
        <location evidence="1">Nucleus</location>
    </subcellularLocation>
</comment>
<feature type="region of interest" description="Disordered" evidence="10">
    <location>
        <begin position="184"/>
        <end position="216"/>
    </location>
</feature>
<protein>
    <recommendedName>
        <fullName evidence="11">C2H2-type domain-containing protein</fullName>
    </recommendedName>
</protein>
<feature type="compositionally biased region" description="Polar residues" evidence="10">
    <location>
        <begin position="48"/>
        <end position="60"/>
    </location>
</feature>
<evidence type="ECO:0000256" key="1">
    <source>
        <dbReference type="ARBA" id="ARBA00004123"/>
    </source>
</evidence>
<dbReference type="PROSITE" id="PS50157">
    <property type="entry name" value="ZINC_FINGER_C2H2_2"/>
    <property type="match status" value="2"/>
</dbReference>
<evidence type="ECO:0000256" key="3">
    <source>
        <dbReference type="ARBA" id="ARBA00022737"/>
    </source>
</evidence>
<dbReference type="SUPFAM" id="SSF57667">
    <property type="entry name" value="beta-beta-alpha zinc fingers"/>
    <property type="match status" value="1"/>
</dbReference>
<feature type="compositionally biased region" description="Polar residues" evidence="10">
    <location>
        <begin position="11"/>
        <end position="25"/>
    </location>
</feature>
<dbReference type="SMART" id="SM00355">
    <property type="entry name" value="ZnF_C2H2"/>
    <property type="match status" value="2"/>
</dbReference>
<dbReference type="GO" id="GO:0005634">
    <property type="term" value="C:nucleus"/>
    <property type="evidence" value="ECO:0007669"/>
    <property type="project" value="UniProtKB-SubCell"/>
</dbReference>
<evidence type="ECO:0000256" key="9">
    <source>
        <dbReference type="PROSITE-ProRule" id="PRU00042"/>
    </source>
</evidence>
<evidence type="ECO:0000256" key="10">
    <source>
        <dbReference type="SAM" id="MobiDB-lite"/>
    </source>
</evidence>
<feature type="domain" description="C2H2-type" evidence="11">
    <location>
        <begin position="220"/>
        <end position="242"/>
    </location>
</feature>
<dbReference type="PaxDb" id="2711-XP_006485347.1"/>
<evidence type="ECO:0000313" key="12">
    <source>
        <dbReference type="EMBL" id="KDO47574.1"/>
    </source>
</evidence>
<feature type="region of interest" description="Disordered" evidence="10">
    <location>
        <begin position="295"/>
        <end position="333"/>
    </location>
</feature>
<keyword evidence="8" id="KW-0539">Nucleus</keyword>
<evidence type="ECO:0000256" key="4">
    <source>
        <dbReference type="ARBA" id="ARBA00022771"/>
    </source>
</evidence>
<keyword evidence="13" id="KW-1185">Reference proteome</keyword>
<reference evidence="12 13" key="1">
    <citation type="submission" date="2014-04" db="EMBL/GenBank/DDBJ databases">
        <authorList>
            <consortium name="International Citrus Genome Consortium"/>
            <person name="Gmitter F."/>
            <person name="Chen C."/>
            <person name="Farmerie W."/>
            <person name="Harkins T."/>
            <person name="Desany B."/>
            <person name="Mohiuddin M."/>
            <person name="Kodira C."/>
            <person name="Borodovsky M."/>
            <person name="Lomsadze A."/>
            <person name="Burns P."/>
            <person name="Jenkins J."/>
            <person name="Prochnik S."/>
            <person name="Shu S."/>
            <person name="Chapman J."/>
            <person name="Pitluck S."/>
            <person name="Schmutz J."/>
            <person name="Rokhsar D."/>
        </authorList>
    </citation>
    <scope>NUCLEOTIDE SEQUENCE</scope>
</reference>
<organism evidence="12 13">
    <name type="scientific">Citrus sinensis</name>
    <name type="common">Sweet orange</name>
    <name type="synonym">Citrus aurantium var. sinensis</name>
    <dbReference type="NCBI Taxonomy" id="2711"/>
    <lineage>
        <taxon>Eukaryota</taxon>
        <taxon>Viridiplantae</taxon>
        <taxon>Streptophyta</taxon>
        <taxon>Embryophyta</taxon>
        <taxon>Tracheophyta</taxon>
        <taxon>Spermatophyta</taxon>
        <taxon>Magnoliopsida</taxon>
        <taxon>eudicotyledons</taxon>
        <taxon>Gunneridae</taxon>
        <taxon>Pentapetalae</taxon>
        <taxon>rosids</taxon>
        <taxon>malvids</taxon>
        <taxon>Sapindales</taxon>
        <taxon>Rutaceae</taxon>
        <taxon>Aurantioideae</taxon>
        <taxon>Citrus</taxon>
    </lineage>
</organism>
<keyword evidence="5" id="KW-0862">Zinc</keyword>
<dbReference type="PANTHER" id="PTHR26374">
    <property type="entry name" value="ZINC FINGER PROTEIN ZAT5"/>
    <property type="match status" value="1"/>
</dbReference>
<evidence type="ECO:0000256" key="6">
    <source>
        <dbReference type="ARBA" id="ARBA00023015"/>
    </source>
</evidence>
<dbReference type="STRING" id="2711.A0A067DX55"/>
<name>A0A067DX55_CITSI</name>
<sequence>MEEAQEEVLMINSNNKDQQSHNNNIVKGKRTKRQRPQSPVPFVVNGTIHDNTNLSSSPAVSSAEEFFDSTEEDEDMANCLILLAQCQSTRESPPKPKPAHYDIHEQEEIAQLQINNNVNNSGMKFNSRRFLEAPGTGTGTGKGGCYVYECKTCNRTFPSFQALGGHRASHKKPKAMLMNDDRLSLKSQHQQQQQQQFLVSKSDDEEEDGNFRNGNSSKVHECSICGAEFTSGQALGGHMRRHRSAPVAATAAAMATTNTTLSLTPMAVVEAGQDQPRKSSSSSSSSRNNLLSLDLDLNLPAPEDDPKESKLPFSSKQQQQQQQQQQPQQQQKSSLVFTAAAALVDCHY</sequence>
<dbReference type="InterPro" id="IPR036236">
    <property type="entry name" value="Znf_C2H2_sf"/>
</dbReference>
<keyword evidence="3" id="KW-0677">Repeat</keyword>
<dbReference type="GO" id="GO:0008270">
    <property type="term" value="F:zinc ion binding"/>
    <property type="evidence" value="ECO:0007669"/>
    <property type="project" value="UniProtKB-KW"/>
</dbReference>
<dbReference type="eggNOG" id="KOG1721">
    <property type="taxonomic scope" value="Eukaryota"/>
</dbReference>